<accession>A0B564</accession>
<dbReference type="Gene3D" id="3.10.20.10">
    <property type="match status" value="1"/>
</dbReference>
<dbReference type="EMBL" id="CP000477">
    <property type="protein sequence ID" value="ABK13838.1"/>
    <property type="molecule type" value="Genomic_DNA"/>
</dbReference>
<gene>
    <name evidence="3" type="primary">fdhD</name>
    <name evidence="4" type="ordered locus">Mthe_0035</name>
</gene>
<evidence type="ECO:0000256" key="1">
    <source>
        <dbReference type="ARBA" id="ARBA00022490"/>
    </source>
</evidence>
<feature type="binding site" evidence="3">
    <location>
        <begin position="213"/>
        <end position="218"/>
    </location>
    <ligand>
        <name>Mo-bis(molybdopterin guanine dinucleotide)</name>
        <dbReference type="ChEBI" id="CHEBI:60539"/>
    </ligand>
</feature>
<dbReference type="NCBIfam" id="TIGR00129">
    <property type="entry name" value="fdhD_narQ"/>
    <property type="match status" value="1"/>
</dbReference>
<dbReference type="AlphaFoldDB" id="A0B564"/>
<keyword evidence="2 3" id="KW-0501">Molybdenum cofactor biosynthesis</keyword>
<dbReference type="Proteomes" id="UP000000674">
    <property type="component" value="Chromosome"/>
</dbReference>
<sequence>MCIRVDGENRSVVWDSVAEERQLELRINGDLLRRVTLSPCHIREFVVGHLLSEGYMGALEDIAAIHIEGHLADVTLRPACDQKRTEKHTVHSEKTEGLAVRTDTVFRAMRMLLDSDAHRITGGFHRAGVFCEDGTAWMAEDIGRHNAMDKAIGHCLLERIDLSRVFVVMTSRISSGLTLKCSRAGISILASRGAPTSLALEIADAVGITLMGFVREERMNIYTHPERLADLSPTSTAK</sequence>
<dbReference type="PANTHER" id="PTHR30592:SF1">
    <property type="entry name" value="SULFUR CARRIER PROTEIN FDHD"/>
    <property type="match status" value="1"/>
</dbReference>
<keyword evidence="5" id="KW-1185">Reference proteome</keyword>
<proteinExistence type="inferred from homology"/>
<name>A0B564_METTP</name>
<dbReference type="GO" id="GO:0016783">
    <property type="term" value="F:sulfurtransferase activity"/>
    <property type="evidence" value="ECO:0007669"/>
    <property type="project" value="InterPro"/>
</dbReference>
<dbReference type="Pfam" id="PF02634">
    <property type="entry name" value="FdhD-NarQ"/>
    <property type="match status" value="1"/>
</dbReference>
<keyword evidence="1 3" id="KW-0963">Cytoplasm</keyword>
<comment type="subcellular location">
    <subcellularLocation>
        <location evidence="3">Cytoplasm</location>
    </subcellularLocation>
</comment>
<organism evidence="4 5">
    <name type="scientific">Methanothrix thermoacetophila (strain DSM 6194 / JCM 14653 / NBRC 101360 / PT)</name>
    <name type="common">Methanosaeta thermophila</name>
    <dbReference type="NCBI Taxonomy" id="349307"/>
    <lineage>
        <taxon>Archaea</taxon>
        <taxon>Methanobacteriati</taxon>
        <taxon>Methanobacteriota</taxon>
        <taxon>Stenosarchaea group</taxon>
        <taxon>Methanomicrobia</taxon>
        <taxon>Methanotrichales</taxon>
        <taxon>Methanotrichaceae</taxon>
        <taxon>Methanothrix</taxon>
    </lineage>
</organism>
<comment type="function">
    <text evidence="3">Required for formate dehydrogenase (FDH) activity.</text>
</comment>
<evidence type="ECO:0000313" key="4">
    <source>
        <dbReference type="EMBL" id="ABK13838.1"/>
    </source>
</evidence>
<dbReference type="Gene3D" id="3.40.140.10">
    <property type="entry name" value="Cytidine Deaminase, domain 2"/>
    <property type="match status" value="1"/>
</dbReference>
<evidence type="ECO:0000256" key="2">
    <source>
        <dbReference type="ARBA" id="ARBA00023150"/>
    </source>
</evidence>
<dbReference type="KEGG" id="mtp:Mthe_0035"/>
<dbReference type="SUPFAM" id="SSF53927">
    <property type="entry name" value="Cytidine deaminase-like"/>
    <property type="match status" value="1"/>
</dbReference>
<dbReference type="PANTHER" id="PTHR30592">
    <property type="entry name" value="FORMATE DEHYDROGENASE"/>
    <property type="match status" value="1"/>
</dbReference>
<comment type="similarity">
    <text evidence="3">Belongs to the FdhD family.</text>
</comment>
<dbReference type="GO" id="GO:0005737">
    <property type="term" value="C:cytoplasm"/>
    <property type="evidence" value="ECO:0007669"/>
    <property type="project" value="UniProtKB-SubCell"/>
</dbReference>
<dbReference type="InterPro" id="IPR003786">
    <property type="entry name" value="FdhD"/>
</dbReference>
<reference evidence="4 5" key="1">
    <citation type="submission" date="2006-10" db="EMBL/GenBank/DDBJ databases">
        <title>Complete sequence of Methanosaeta thermophila PT.</title>
        <authorList>
            <consortium name="US DOE Joint Genome Institute"/>
            <person name="Copeland A."/>
            <person name="Lucas S."/>
            <person name="Lapidus A."/>
            <person name="Barry K."/>
            <person name="Detter J.C."/>
            <person name="Glavina del Rio T."/>
            <person name="Hammon N."/>
            <person name="Israni S."/>
            <person name="Pitluck S."/>
            <person name="Chain P."/>
            <person name="Malfatti S."/>
            <person name="Shin M."/>
            <person name="Vergez L."/>
            <person name="Schmutz J."/>
            <person name="Larimer F."/>
            <person name="Land M."/>
            <person name="Hauser L."/>
            <person name="Kyrpides N."/>
            <person name="Kim E."/>
            <person name="Smith K.S."/>
            <person name="Ingram-Smith C."/>
            <person name="Richardson P."/>
        </authorList>
    </citation>
    <scope>NUCLEOTIDE SEQUENCE [LARGE SCALE GENOMIC DNA]</scope>
    <source>
        <strain evidence="5">DSM 6194 / JCM 14653 / NBRC 101360 / PT</strain>
    </source>
</reference>
<evidence type="ECO:0000313" key="5">
    <source>
        <dbReference type="Proteomes" id="UP000000674"/>
    </source>
</evidence>
<dbReference type="STRING" id="349307.Mthe_0035"/>
<dbReference type="HOGENOM" id="CLU_056887_4_2_2"/>
<evidence type="ECO:0000256" key="3">
    <source>
        <dbReference type="HAMAP-Rule" id="MF_00187"/>
    </source>
</evidence>
<comment type="caution">
    <text evidence="3">Lacks conserved residue(s) required for the propagation of feature annotation.</text>
</comment>
<dbReference type="PIRSF" id="PIRSF015626">
    <property type="entry name" value="FdhD"/>
    <property type="match status" value="1"/>
</dbReference>
<dbReference type="HAMAP" id="MF_00187">
    <property type="entry name" value="FdhD"/>
    <property type="match status" value="1"/>
</dbReference>
<protein>
    <recommendedName>
        <fullName evidence="3">Protein FdhD</fullName>
    </recommendedName>
</protein>
<dbReference type="GO" id="GO:0006777">
    <property type="term" value="P:Mo-molybdopterin cofactor biosynthetic process"/>
    <property type="evidence" value="ECO:0007669"/>
    <property type="project" value="UniProtKB-UniRule"/>
</dbReference>
<dbReference type="InterPro" id="IPR016193">
    <property type="entry name" value="Cytidine_deaminase-like"/>
</dbReference>